<organism evidence="2 3">
    <name type="scientific">Sphingobacterium hungaricum</name>
    <dbReference type="NCBI Taxonomy" id="2082723"/>
    <lineage>
        <taxon>Bacteria</taxon>
        <taxon>Pseudomonadati</taxon>
        <taxon>Bacteroidota</taxon>
        <taxon>Sphingobacteriia</taxon>
        <taxon>Sphingobacteriales</taxon>
        <taxon>Sphingobacteriaceae</taxon>
        <taxon>Sphingobacterium</taxon>
    </lineage>
</organism>
<evidence type="ECO:0008006" key="4">
    <source>
        <dbReference type="Google" id="ProtNLM"/>
    </source>
</evidence>
<evidence type="ECO:0000313" key="2">
    <source>
        <dbReference type="EMBL" id="MBE8713271.1"/>
    </source>
</evidence>
<proteinExistence type="predicted"/>
<dbReference type="Proteomes" id="UP000616201">
    <property type="component" value="Unassembled WGS sequence"/>
</dbReference>
<evidence type="ECO:0000313" key="3">
    <source>
        <dbReference type="Proteomes" id="UP000616201"/>
    </source>
</evidence>
<dbReference type="EMBL" id="PRDK01000004">
    <property type="protein sequence ID" value="MBE8713271.1"/>
    <property type="molecule type" value="Genomic_DNA"/>
</dbReference>
<name>A0A928UXG8_9SPHI</name>
<protein>
    <recommendedName>
        <fullName evidence="4">DUF4252 domain-containing protein</fullName>
    </recommendedName>
</protein>
<comment type="caution">
    <text evidence="2">The sequence shown here is derived from an EMBL/GenBank/DDBJ whole genome shotgun (WGS) entry which is preliminary data.</text>
</comment>
<accession>A0A928UXG8</accession>
<dbReference type="RefSeq" id="WP_196935220.1">
    <property type="nucleotide sequence ID" value="NZ_MU158698.1"/>
</dbReference>
<reference evidence="2" key="1">
    <citation type="submission" date="2018-02" db="EMBL/GenBank/DDBJ databases">
        <authorList>
            <person name="Vasarhelyi B.M."/>
            <person name="Deshmukh S."/>
            <person name="Balint B."/>
            <person name="Kukolya J."/>
        </authorList>
    </citation>
    <scope>NUCLEOTIDE SEQUENCE</scope>
    <source>
        <strain evidence="2">KB22</strain>
    </source>
</reference>
<evidence type="ECO:0000256" key="1">
    <source>
        <dbReference type="SAM" id="SignalP"/>
    </source>
</evidence>
<sequence>MKISFLLFISFFSSQFLVAQEIDSAKSNLLVVKNFIQEIANEQIALDIILSNQVIVNHPNPELYDYLEASLQEIRLNLTSKNLAEIQYIPFTQMQKKDVNDIDLEGKSAQNIYFLKYKDRTFVSLLVENQKIASFTLVSKGNQKAHFVTY</sequence>
<feature type="chain" id="PRO_5038116638" description="DUF4252 domain-containing protein" evidence="1">
    <location>
        <begin position="20"/>
        <end position="150"/>
    </location>
</feature>
<dbReference type="AlphaFoldDB" id="A0A928UXG8"/>
<gene>
    <name evidence="2" type="ORF">C4F49_06235</name>
</gene>
<feature type="signal peptide" evidence="1">
    <location>
        <begin position="1"/>
        <end position="19"/>
    </location>
</feature>
<keyword evidence="1" id="KW-0732">Signal</keyword>
<keyword evidence="3" id="KW-1185">Reference proteome</keyword>